<keyword evidence="2" id="KW-0341">Growth regulation</keyword>
<name>A0A7J7NX38_9MAGN</name>
<protein>
    <submittedName>
        <fullName evidence="3">Uncharacterized protein</fullName>
    </submittedName>
</protein>
<reference evidence="3 4" key="1">
    <citation type="journal article" date="2020" name="IScience">
        <title>Genome Sequencing of the Endangered Kingdonia uniflora (Circaeasteraceae, Ranunculales) Reveals Potential Mechanisms of Evolutionary Specialization.</title>
        <authorList>
            <person name="Sun Y."/>
            <person name="Deng T."/>
            <person name="Zhang A."/>
            <person name="Moore M.J."/>
            <person name="Landis J.B."/>
            <person name="Lin N."/>
            <person name="Zhang H."/>
            <person name="Zhang X."/>
            <person name="Huang J."/>
            <person name="Zhang X."/>
            <person name="Sun H."/>
            <person name="Wang H."/>
        </authorList>
    </citation>
    <scope>NUCLEOTIDE SEQUENCE [LARGE SCALE GENOMIC DNA]</scope>
    <source>
        <strain evidence="3">TB1705</strain>
        <tissue evidence="3">Leaf</tissue>
    </source>
</reference>
<dbReference type="Proteomes" id="UP000541444">
    <property type="component" value="Unassembled WGS sequence"/>
</dbReference>
<evidence type="ECO:0000256" key="2">
    <source>
        <dbReference type="ARBA" id="ARBA00022604"/>
    </source>
</evidence>
<dbReference type="EMBL" id="JACGCM010000479">
    <property type="protein sequence ID" value="KAF6171468.1"/>
    <property type="molecule type" value="Genomic_DNA"/>
</dbReference>
<evidence type="ECO:0000256" key="1">
    <source>
        <dbReference type="ARBA" id="ARBA00022448"/>
    </source>
</evidence>
<evidence type="ECO:0000313" key="3">
    <source>
        <dbReference type="EMBL" id="KAF6171468.1"/>
    </source>
</evidence>
<sequence>MKVEQLTRETATYLKFLEKRQVFLSTHEKWDGLHAVGNNEAYSERRVVEERCESAPGSDHSLVGFQETYSKELTLCKNFVMREAIQSWEAFQKIPQKPYFRSLEKSNAKAREGDALRHMVTFSNLVEATCKFQLDDPISNFEETLKALAELELHGFDVQKI</sequence>
<gene>
    <name evidence="3" type="ORF">GIB67_017992</name>
</gene>
<dbReference type="Pfam" id="PF05266">
    <property type="entry name" value="DUF724"/>
    <property type="match status" value="1"/>
</dbReference>
<comment type="caution">
    <text evidence="3">The sequence shown here is derived from an EMBL/GenBank/DDBJ whole genome shotgun (WGS) entry which is preliminary data.</text>
</comment>
<dbReference type="AlphaFoldDB" id="A0A7J7NX38"/>
<dbReference type="InterPro" id="IPR007930">
    <property type="entry name" value="DUF724"/>
</dbReference>
<organism evidence="3 4">
    <name type="scientific">Kingdonia uniflora</name>
    <dbReference type="NCBI Taxonomy" id="39325"/>
    <lineage>
        <taxon>Eukaryota</taxon>
        <taxon>Viridiplantae</taxon>
        <taxon>Streptophyta</taxon>
        <taxon>Embryophyta</taxon>
        <taxon>Tracheophyta</taxon>
        <taxon>Spermatophyta</taxon>
        <taxon>Magnoliopsida</taxon>
        <taxon>Ranunculales</taxon>
        <taxon>Circaeasteraceae</taxon>
        <taxon>Kingdonia</taxon>
    </lineage>
</organism>
<keyword evidence="1" id="KW-0813">Transport</keyword>
<keyword evidence="4" id="KW-1185">Reference proteome</keyword>
<evidence type="ECO:0000313" key="4">
    <source>
        <dbReference type="Proteomes" id="UP000541444"/>
    </source>
</evidence>
<dbReference type="OrthoDB" id="687110at2759"/>
<accession>A0A7J7NX38</accession>
<proteinExistence type="predicted"/>